<gene>
    <name evidence="4" type="ORF">PGLA1383_LOCUS44933</name>
</gene>
<keyword evidence="3" id="KW-0206">Cytoskeleton</keyword>
<dbReference type="EMBL" id="CAJNNV010029364">
    <property type="protein sequence ID" value="CAE8628270.1"/>
    <property type="molecule type" value="Genomic_DNA"/>
</dbReference>
<evidence type="ECO:0000313" key="5">
    <source>
        <dbReference type="Proteomes" id="UP000654075"/>
    </source>
</evidence>
<evidence type="ECO:0000313" key="4">
    <source>
        <dbReference type="EMBL" id="CAE8628270.1"/>
    </source>
</evidence>
<dbReference type="OrthoDB" id="120976at2759"/>
<dbReference type="InterPro" id="IPR032675">
    <property type="entry name" value="LRR_dom_sf"/>
</dbReference>
<dbReference type="PANTHER" id="PTHR10901:SF6">
    <property type="entry name" value="TROPOMODULIN, ISOFORM N"/>
    <property type="match status" value="1"/>
</dbReference>
<accession>A0A813GUD2</accession>
<name>A0A813GUD2_POLGL</name>
<reference evidence="4" key="1">
    <citation type="submission" date="2021-02" db="EMBL/GenBank/DDBJ databases">
        <authorList>
            <person name="Dougan E. K."/>
            <person name="Rhodes N."/>
            <person name="Thang M."/>
            <person name="Chan C."/>
        </authorList>
    </citation>
    <scope>NUCLEOTIDE SEQUENCE</scope>
</reference>
<comment type="subcellular location">
    <subcellularLocation>
        <location evidence="1">Cytoplasm</location>
        <location evidence="1">Cytoskeleton</location>
    </subcellularLocation>
</comment>
<dbReference type="GO" id="GO:0005856">
    <property type="term" value="C:cytoskeleton"/>
    <property type="evidence" value="ECO:0007669"/>
    <property type="project" value="UniProtKB-SubCell"/>
</dbReference>
<dbReference type="PANTHER" id="PTHR10901">
    <property type="entry name" value="TROPOMODULIN"/>
    <property type="match status" value="1"/>
</dbReference>
<dbReference type="GO" id="GO:0007015">
    <property type="term" value="P:actin filament organization"/>
    <property type="evidence" value="ECO:0007669"/>
    <property type="project" value="TreeGrafter"/>
</dbReference>
<dbReference type="InterPro" id="IPR004934">
    <property type="entry name" value="TMOD"/>
</dbReference>
<organism evidence="4 5">
    <name type="scientific">Polarella glacialis</name>
    <name type="common">Dinoflagellate</name>
    <dbReference type="NCBI Taxonomy" id="89957"/>
    <lineage>
        <taxon>Eukaryota</taxon>
        <taxon>Sar</taxon>
        <taxon>Alveolata</taxon>
        <taxon>Dinophyceae</taxon>
        <taxon>Suessiales</taxon>
        <taxon>Suessiaceae</taxon>
        <taxon>Polarella</taxon>
    </lineage>
</organism>
<evidence type="ECO:0000256" key="2">
    <source>
        <dbReference type="ARBA" id="ARBA00022490"/>
    </source>
</evidence>
<dbReference type="Gene3D" id="3.80.10.10">
    <property type="entry name" value="Ribonuclease Inhibitor"/>
    <property type="match status" value="2"/>
</dbReference>
<comment type="caution">
    <text evidence="4">The sequence shown here is derived from an EMBL/GenBank/DDBJ whole genome shotgun (WGS) entry which is preliminary data.</text>
</comment>
<dbReference type="GO" id="GO:0005523">
    <property type="term" value="F:tropomyosin binding"/>
    <property type="evidence" value="ECO:0007669"/>
    <property type="project" value="InterPro"/>
</dbReference>
<dbReference type="GO" id="GO:0051694">
    <property type="term" value="P:pointed-end actin filament capping"/>
    <property type="evidence" value="ECO:0007669"/>
    <property type="project" value="InterPro"/>
</dbReference>
<dbReference type="SMART" id="SM00368">
    <property type="entry name" value="LRR_RI"/>
    <property type="match status" value="4"/>
</dbReference>
<keyword evidence="5" id="KW-1185">Reference proteome</keyword>
<dbReference type="Proteomes" id="UP000654075">
    <property type="component" value="Unassembled WGS sequence"/>
</dbReference>
<sequence>MRLLPLLTAPQIIQRVTGNDEKLEVLDLTNHFAFQLKPLSHVLALCDALKSNTVVKILMLRGCDICDAGAEALGEALRQNKSVELLDLEQNRLTDAGVVALLDGLACNQSVRSLHRRNQKQSVVGEVSLQKAISVLETNLTLTQLSWDVIYGMHSRSNPMLSLLLWRNAKLQALASGSTSLEDTPNLSATLRNDLNSRSAARFPRREDKGKLHLTVKTQKNLKKLKELESVLKPVLESAREHVVEPSLKSHMSELDGPQTCNVQEVSCSLAMAWFHCLSSIRIGGLVPDWIQYWPYHTSTSEAASPEYLGCRWSRAAQTNVRSWILFLGLEVAGGSIWPHFPKSSTHVIFYHTLPMRRMARVYGPDNPQCVNLAEGPIRSTSVWHTFGLALFTVSSRWVEVSPGTFLETSEKFDLSMRLVPLSTAPQIIQRVSRNDEKLAVLDLSFHFSFQLKPLSHTLALCDALKSNSVVKILMLRGCDICDAGAEALGEALMQNKSVELLDLEQNRLTDPGVVALLDGLACNQSVRSLRLRNQKQSVVGEVSFQKAISVLETNLTLTRLSWDVVYGMHSRSDPMLSLLLGRNAKLQTLADRRTSLEDTPHGNLSATLRNDLNSRSAARTVKTQKNLKKIKELKPALKPVLESAREHVVEPSVQSHTLGFDGPQTCNVQEVSCSLVTVSLLVSSIRIGSLVPDWIQYWPFHTLSSEAASPEAVHQALSPAQRSETF</sequence>
<evidence type="ECO:0000256" key="3">
    <source>
        <dbReference type="ARBA" id="ARBA00023212"/>
    </source>
</evidence>
<keyword evidence="2" id="KW-0963">Cytoplasm</keyword>
<evidence type="ECO:0000256" key="1">
    <source>
        <dbReference type="ARBA" id="ARBA00004245"/>
    </source>
</evidence>
<proteinExistence type="predicted"/>
<dbReference type="SUPFAM" id="SSF52047">
    <property type="entry name" value="RNI-like"/>
    <property type="match status" value="2"/>
</dbReference>
<dbReference type="AlphaFoldDB" id="A0A813GUD2"/>
<dbReference type="Pfam" id="PF13516">
    <property type="entry name" value="LRR_6"/>
    <property type="match status" value="4"/>
</dbReference>
<dbReference type="InterPro" id="IPR001611">
    <property type="entry name" value="Leu-rich_rpt"/>
</dbReference>
<protein>
    <submittedName>
        <fullName evidence="4">Uncharacterized protein</fullName>
    </submittedName>
</protein>